<evidence type="ECO:0000256" key="9">
    <source>
        <dbReference type="ARBA" id="ARBA00039053"/>
    </source>
</evidence>
<reference evidence="12" key="1">
    <citation type="journal article" date="2022" name="Plant J.">
        <title>Strategies of tolerance reflected in two North American maple genomes.</title>
        <authorList>
            <person name="McEvoy S.L."/>
            <person name="Sezen U.U."/>
            <person name="Trouern-Trend A."/>
            <person name="McMahon S.M."/>
            <person name="Schaberg P.G."/>
            <person name="Yang J."/>
            <person name="Wegrzyn J.L."/>
            <person name="Swenson N.G."/>
        </authorList>
    </citation>
    <scope>NUCLEOTIDE SEQUENCE</scope>
    <source>
        <strain evidence="12">NS2018</strain>
    </source>
</reference>
<evidence type="ECO:0000256" key="3">
    <source>
        <dbReference type="ARBA" id="ARBA00022666"/>
    </source>
</evidence>
<dbReference type="GO" id="GO:0009693">
    <property type="term" value="P:ethylene biosynthetic process"/>
    <property type="evidence" value="ECO:0007669"/>
    <property type="project" value="UniProtKB-KW"/>
</dbReference>
<keyword evidence="4" id="KW-0949">S-adenosyl-L-methionine</keyword>
<dbReference type="InterPro" id="IPR015421">
    <property type="entry name" value="PyrdxlP-dep_Trfase_major"/>
</dbReference>
<dbReference type="InterPro" id="IPR015422">
    <property type="entry name" value="PyrdxlP-dep_Trfase_small"/>
</dbReference>
<name>A0AA39VJK5_ACESA</name>
<comment type="pathway">
    <text evidence="8">Alkene biosynthesis; ethylene biosynthesis via S-adenosyl-L-methionine; ethylene from S-adenosyl-L-methionine: step 1/2.</text>
</comment>
<dbReference type="EMBL" id="JAUESC010000382">
    <property type="protein sequence ID" value="KAK0587964.1"/>
    <property type="molecule type" value="Genomic_DNA"/>
</dbReference>
<protein>
    <recommendedName>
        <fullName evidence="9">1-aminocyclopropane-1-carboxylate synthase</fullName>
        <ecNumber evidence="9">4.4.1.14</ecNumber>
    </recommendedName>
</protein>
<dbReference type="FunFam" id="3.40.640.10:FF:000051">
    <property type="entry name" value="1-aminocyclopropane-1-carboxylate synthase 3"/>
    <property type="match status" value="1"/>
</dbReference>
<comment type="caution">
    <text evidence="12">The sequence shown here is derived from an EMBL/GenBank/DDBJ whole genome shotgun (WGS) entry which is preliminary data.</text>
</comment>
<organism evidence="12 13">
    <name type="scientific">Acer saccharum</name>
    <name type="common">Sugar maple</name>
    <dbReference type="NCBI Taxonomy" id="4024"/>
    <lineage>
        <taxon>Eukaryota</taxon>
        <taxon>Viridiplantae</taxon>
        <taxon>Streptophyta</taxon>
        <taxon>Embryophyta</taxon>
        <taxon>Tracheophyta</taxon>
        <taxon>Spermatophyta</taxon>
        <taxon>Magnoliopsida</taxon>
        <taxon>eudicotyledons</taxon>
        <taxon>Gunneridae</taxon>
        <taxon>Pentapetalae</taxon>
        <taxon>rosids</taxon>
        <taxon>malvids</taxon>
        <taxon>Sapindales</taxon>
        <taxon>Sapindaceae</taxon>
        <taxon>Hippocastanoideae</taxon>
        <taxon>Acereae</taxon>
        <taxon>Acer</taxon>
    </lineage>
</organism>
<proteinExistence type="inferred from homology"/>
<evidence type="ECO:0000256" key="1">
    <source>
        <dbReference type="ARBA" id="ARBA00001933"/>
    </source>
</evidence>
<dbReference type="PANTHER" id="PTHR43795">
    <property type="entry name" value="BIFUNCTIONAL ASPARTATE AMINOTRANSFERASE AND GLUTAMATE/ASPARTATE-PREPHENATE AMINOTRANSFERASE-RELATED"/>
    <property type="match status" value="1"/>
</dbReference>
<dbReference type="Gene3D" id="3.90.1150.10">
    <property type="entry name" value="Aspartate Aminotransferase, domain 1"/>
    <property type="match status" value="1"/>
</dbReference>
<reference evidence="12" key="2">
    <citation type="submission" date="2023-06" db="EMBL/GenBank/DDBJ databases">
        <authorList>
            <person name="Swenson N.G."/>
            <person name="Wegrzyn J.L."/>
            <person name="Mcevoy S.L."/>
        </authorList>
    </citation>
    <scope>NUCLEOTIDE SEQUENCE</scope>
    <source>
        <strain evidence="12">NS2018</strain>
        <tissue evidence="12">Leaf</tissue>
    </source>
</reference>
<keyword evidence="13" id="KW-1185">Reference proteome</keyword>
<dbReference type="SUPFAM" id="SSF53383">
    <property type="entry name" value="PLP-dependent transferases"/>
    <property type="match status" value="1"/>
</dbReference>
<dbReference type="Pfam" id="PF00155">
    <property type="entry name" value="Aminotran_1_2"/>
    <property type="match status" value="1"/>
</dbReference>
<evidence type="ECO:0000256" key="4">
    <source>
        <dbReference type="ARBA" id="ARBA00022691"/>
    </source>
</evidence>
<dbReference type="InterPro" id="IPR015424">
    <property type="entry name" value="PyrdxlP-dep_Trfase"/>
</dbReference>
<keyword evidence="6" id="KW-0456">Lyase</keyword>
<evidence type="ECO:0000256" key="8">
    <source>
        <dbReference type="ARBA" id="ARBA00037888"/>
    </source>
</evidence>
<dbReference type="GO" id="GO:0030170">
    <property type="term" value="F:pyridoxal phosphate binding"/>
    <property type="evidence" value="ECO:0007669"/>
    <property type="project" value="InterPro"/>
</dbReference>
<keyword evidence="3" id="KW-0266">Ethylene biosynthesis</keyword>
<dbReference type="AlphaFoldDB" id="A0AA39VJK5"/>
<evidence type="ECO:0000313" key="13">
    <source>
        <dbReference type="Proteomes" id="UP001168877"/>
    </source>
</evidence>
<evidence type="ECO:0000313" key="12">
    <source>
        <dbReference type="EMBL" id="KAK0587964.1"/>
    </source>
</evidence>
<dbReference type="CDD" id="cd00609">
    <property type="entry name" value="AAT_like"/>
    <property type="match status" value="1"/>
</dbReference>
<dbReference type="Proteomes" id="UP001168877">
    <property type="component" value="Unassembled WGS sequence"/>
</dbReference>
<evidence type="ECO:0000256" key="6">
    <source>
        <dbReference type="ARBA" id="ARBA00023239"/>
    </source>
</evidence>
<dbReference type="GO" id="GO:0009835">
    <property type="term" value="P:fruit ripening"/>
    <property type="evidence" value="ECO:0007669"/>
    <property type="project" value="UniProtKB-KW"/>
</dbReference>
<dbReference type="InterPro" id="IPR050478">
    <property type="entry name" value="Ethylene_sulfur-biosynth"/>
</dbReference>
<feature type="domain" description="Aminotransferase class I/classII large" evidence="11">
    <location>
        <begin position="39"/>
        <end position="421"/>
    </location>
</feature>
<evidence type="ECO:0000256" key="2">
    <source>
        <dbReference type="ARBA" id="ARBA00007441"/>
    </source>
</evidence>
<dbReference type="InterPro" id="IPR004839">
    <property type="entry name" value="Aminotransferase_I/II_large"/>
</dbReference>
<dbReference type="Gene3D" id="3.40.640.10">
    <property type="entry name" value="Type I PLP-dependent aspartate aminotransferase-like (Major domain)"/>
    <property type="match status" value="1"/>
</dbReference>
<dbReference type="PROSITE" id="PS00105">
    <property type="entry name" value="AA_TRANSFER_CLASS_1"/>
    <property type="match status" value="1"/>
</dbReference>
<evidence type="ECO:0000256" key="7">
    <source>
        <dbReference type="ARBA" id="ARBA00033478"/>
    </source>
</evidence>
<evidence type="ECO:0000256" key="5">
    <source>
        <dbReference type="ARBA" id="ARBA00022898"/>
    </source>
</evidence>
<dbReference type="GO" id="GO:0016847">
    <property type="term" value="F:1-aminocyclopropane-1-carboxylate synthase activity"/>
    <property type="evidence" value="ECO:0007669"/>
    <property type="project" value="UniProtKB-EC"/>
</dbReference>
<sequence>MLSKIAISDGHGEKSPYFDGWKAYENNPYHATENRDGVIQMGLAENQLCFDLVQDWVKNNPQASICSAESLYKFQDIAIFQDYHGLPEFRNAVANFMGRVRGNRVTFDPDRIVMSGGATGAHESVVFCLADPGDAFLVPTPYYPGFDRDLRWRTGVQLVPVPCDSSNDFKITRQALEAAYEKAKEDNIRIKGLLITNPSNPLGTFLDRDTLTSLVSFINEKNIHLICDEIYSATVFAGQPDFVSISEIIEEDNVLCNKDLIHVVYSLSKDMGFPGFRVGIIYSYNDAVVSCARKMSSFGLVSSQTQHLIAAMLSDNEFVDKFIAESAERLANRHKHFTWTLEQVGISCLKSNAGLFLWMDLTPLLKEQTFEAEMSLWRVIINEVKLNVSPGSSFHCPNPGWFRVCFANMDDRTMDVALSRISMLKNKESATTTTTTTRPKKKLCWQASNLRLSFSSRRIDDIMMSPCMSPHSPLVQSPLVRTRN</sequence>
<gene>
    <name evidence="12" type="ORF">LWI29_032028</name>
</gene>
<accession>A0AA39VJK5</accession>
<evidence type="ECO:0000259" key="11">
    <source>
        <dbReference type="Pfam" id="PF00155"/>
    </source>
</evidence>
<dbReference type="GO" id="GO:0008483">
    <property type="term" value="F:transaminase activity"/>
    <property type="evidence" value="ECO:0007669"/>
    <property type="project" value="TreeGrafter"/>
</dbReference>
<comment type="cofactor">
    <cofactor evidence="1">
        <name>pyridoxal 5'-phosphate</name>
        <dbReference type="ChEBI" id="CHEBI:597326"/>
    </cofactor>
</comment>
<keyword evidence="5" id="KW-0663">Pyridoxal phosphate</keyword>
<comment type="catalytic activity">
    <reaction evidence="10">
        <text>S-adenosyl-L-methionine = 1-aminocyclopropane-1-carboxylate + S-methyl-5'-thioadenosine + H(+)</text>
        <dbReference type="Rhea" id="RHEA:21744"/>
        <dbReference type="ChEBI" id="CHEBI:15378"/>
        <dbReference type="ChEBI" id="CHEBI:17509"/>
        <dbReference type="ChEBI" id="CHEBI:58360"/>
        <dbReference type="ChEBI" id="CHEBI:59789"/>
        <dbReference type="EC" id="4.4.1.14"/>
    </reaction>
</comment>
<dbReference type="PRINTS" id="PR00753">
    <property type="entry name" value="ACCSYNTHASE"/>
</dbReference>
<evidence type="ECO:0000256" key="10">
    <source>
        <dbReference type="ARBA" id="ARBA00049554"/>
    </source>
</evidence>
<dbReference type="InterPro" id="IPR004838">
    <property type="entry name" value="NHTrfase_class1_PyrdxlP-BS"/>
</dbReference>
<dbReference type="EC" id="4.4.1.14" evidence="9"/>
<comment type="similarity">
    <text evidence="2">Belongs to the class-I pyridoxal-phosphate-dependent aminotransferase family.</text>
</comment>
<keyword evidence="7" id="KW-0292">Fruit ripening</keyword>
<dbReference type="PANTHER" id="PTHR43795:SF6">
    <property type="entry name" value="1-AMINOCYCLOPROPANE-1-CARBOXYLATE SYNTHASE 6"/>
    <property type="match status" value="1"/>
</dbReference>